<dbReference type="GO" id="GO:0005524">
    <property type="term" value="F:ATP binding"/>
    <property type="evidence" value="ECO:0007669"/>
    <property type="project" value="UniProtKB-UniRule"/>
</dbReference>
<keyword evidence="5 12" id="KW-0378">Hydrolase</keyword>
<feature type="binding site" evidence="12">
    <location>
        <position position="476"/>
    </location>
    <ligand>
        <name>Zn(2+)</name>
        <dbReference type="ChEBI" id="CHEBI:29105"/>
        <label>2</label>
    </ligand>
</feature>
<dbReference type="Pfam" id="PF17764">
    <property type="entry name" value="PriA_3primeBD"/>
    <property type="match status" value="1"/>
</dbReference>
<dbReference type="Pfam" id="PF18319">
    <property type="entry name" value="Zn_ribbon_PriA"/>
    <property type="match status" value="1"/>
</dbReference>
<dbReference type="SMART" id="SM00487">
    <property type="entry name" value="DEXDc"/>
    <property type="match status" value="1"/>
</dbReference>
<dbReference type="PROSITE" id="PS51192">
    <property type="entry name" value="HELICASE_ATP_BIND_1"/>
    <property type="match status" value="1"/>
</dbReference>
<dbReference type="InterPro" id="IPR006935">
    <property type="entry name" value="Helicase/UvrB_N"/>
</dbReference>
<dbReference type="AlphaFoldDB" id="A0A7V7QNR5"/>
<dbReference type="SMART" id="SM00490">
    <property type="entry name" value="HELICc"/>
    <property type="match status" value="1"/>
</dbReference>
<keyword evidence="13" id="KW-0175">Coiled coil</keyword>
<dbReference type="Gene3D" id="3.40.1440.60">
    <property type="entry name" value="PriA, 3(prime) DNA-binding domain"/>
    <property type="match status" value="1"/>
</dbReference>
<dbReference type="Pfam" id="PF04851">
    <property type="entry name" value="ResIII"/>
    <property type="match status" value="1"/>
</dbReference>
<dbReference type="HAMAP" id="MF_00983">
    <property type="entry name" value="PriA"/>
    <property type="match status" value="1"/>
</dbReference>
<keyword evidence="17" id="KW-1185">Reference proteome</keyword>
<dbReference type="InterPro" id="IPR001650">
    <property type="entry name" value="Helicase_C-like"/>
</dbReference>
<sequence length="741" mass="84405">MFANIIIDISHEKLDRTFQYIIPEEMKEQIHAGMEVLIPFGNGNRMIKGYVLEITDVPAFDIDKMKQVFQISKNSMQIESHLIALAGWIKENYGGTMIQALKTVIPVKQKIKSKEKRSLVLLLEDQKANEQLELYIKKKNKARERLLRELIRTKELDYELATSQLHISSSVIKAFVEQEIVKIESTKIYRNPVLANQKDDLKITLNKEQQYIVDSIVDDFNNKKKKTYLIHGITGSGKTEVYIHLIQEAVNNGKQAIVLIPEISLTYQTVMRFYKHFGSRVSIINSKLSSGERYDQFERAKNGELDVMIGPRSALFTPFSNLGFIIIDEEHEGSYKSETVPKYHARETAIERARMSGASVVLGSATPSIDSYYKALEGEYELYSLNKRTSDSALPTVEIVDLRDELKAGNRSILSIRLRECIQDRLDKKEQIMLFINRRGYAGFVSCRACGHVMKCPNCDVSLSAHNNGKLICHYCGYDEKMVKQCPTCGSKYIGGFRAGTQQIEEIVQKEYPQAKVLRMDMDTTKSKDGHEKILSAFANGEADILIGTQMIVKGHDFPNVTLVGVLAADLSLYSNDYHASERTFQLLTQAAGRAGRGEKKGEVVIQTYSPKHYSITSSRNQNYKEFYEQEISYRGIAGYPPVSNMLAILISSDKEELAQQGAWLLKKRMDEMQLSNTVVIGPSDCTIAKVNNIYKKVIYIKQKKYETLIQVKNSMEQYIDMNDKYKNVNVQFDFNPMNTY</sequence>
<dbReference type="GO" id="GO:1990077">
    <property type="term" value="C:primosome complex"/>
    <property type="evidence" value="ECO:0007669"/>
    <property type="project" value="UniProtKB-UniRule"/>
</dbReference>
<name>A0A7V7QNR5_9FIRM</name>
<dbReference type="InterPro" id="IPR005259">
    <property type="entry name" value="PriA"/>
</dbReference>
<dbReference type="CDD" id="cd18804">
    <property type="entry name" value="SF2_C_priA"/>
    <property type="match status" value="1"/>
</dbReference>
<keyword evidence="2 12" id="KW-0235">DNA replication</keyword>
<proteinExistence type="inferred from homology"/>
<accession>A0A7V7QNR5</accession>
<dbReference type="InterPro" id="IPR040498">
    <property type="entry name" value="PriA_CRR"/>
</dbReference>
<dbReference type="GO" id="GO:0006302">
    <property type="term" value="P:double-strand break repair"/>
    <property type="evidence" value="ECO:0007669"/>
    <property type="project" value="InterPro"/>
</dbReference>
<dbReference type="GO" id="GO:0006269">
    <property type="term" value="P:DNA replication, synthesis of primer"/>
    <property type="evidence" value="ECO:0007669"/>
    <property type="project" value="UniProtKB-KW"/>
</dbReference>
<evidence type="ECO:0000256" key="8">
    <source>
        <dbReference type="ARBA" id="ARBA00022840"/>
    </source>
</evidence>
<evidence type="ECO:0000259" key="14">
    <source>
        <dbReference type="PROSITE" id="PS51192"/>
    </source>
</evidence>
<keyword evidence="1 12" id="KW-0639">Primosome</keyword>
<keyword evidence="8 12" id="KW-0067">ATP-binding</keyword>
<comment type="cofactor">
    <cofactor evidence="12">
        <name>Zn(2+)</name>
        <dbReference type="ChEBI" id="CHEBI:29105"/>
    </cofactor>
    <text evidence="12">Binds 2 zinc ions per subunit.</text>
</comment>
<dbReference type="Proteomes" id="UP000461768">
    <property type="component" value="Unassembled WGS sequence"/>
</dbReference>
<reference evidence="16 17" key="2">
    <citation type="submission" date="2020-02" db="EMBL/GenBank/DDBJ databases">
        <title>Candidatus Galacturonibacter soehngenii shows hetero-acetogenic catabolism of galacturonic acid but lacks a canonical carbon monoxide dehydrogenase/acetyl-CoA synthase complex.</title>
        <authorList>
            <person name="Diender M."/>
            <person name="Stouten G.R."/>
            <person name="Petersen J.F."/>
            <person name="Nielsen P.H."/>
            <person name="Dueholm M.S."/>
            <person name="Pronk J.T."/>
            <person name="Van Loosdrecht M.C.M."/>
        </authorList>
    </citation>
    <scope>NUCLEOTIDE SEQUENCE [LARGE SCALE GENOMIC DNA]</scope>
    <source>
        <strain evidence="16">GalUA</strain>
    </source>
</reference>
<dbReference type="InterPro" id="IPR027417">
    <property type="entry name" value="P-loop_NTPase"/>
</dbReference>
<dbReference type="InterPro" id="IPR041222">
    <property type="entry name" value="PriA_3primeBD"/>
</dbReference>
<dbReference type="PANTHER" id="PTHR30580:SF0">
    <property type="entry name" value="PRIMOSOMAL PROTEIN N"/>
    <property type="match status" value="1"/>
</dbReference>
<feature type="domain" description="Helicase ATP-binding" evidence="14">
    <location>
        <begin position="219"/>
        <end position="385"/>
    </location>
</feature>
<evidence type="ECO:0000256" key="1">
    <source>
        <dbReference type="ARBA" id="ARBA00022515"/>
    </source>
</evidence>
<dbReference type="NCBIfam" id="TIGR00595">
    <property type="entry name" value="priA"/>
    <property type="match status" value="1"/>
</dbReference>
<keyword evidence="6 12" id="KW-0347">Helicase</keyword>
<evidence type="ECO:0000313" key="16">
    <source>
        <dbReference type="EMBL" id="KAB1440706.1"/>
    </source>
</evidence>
<dbReference type="InterPro" id="IPR041236">
    <property type="entry name" value="PriA_C"/>
</dbReference>
<dbReference type="InterPro" id="IPR014001">
    <property type="entry name" value="Helicase_ATP-bd"/>
</dbReference>
<dbReference type="PANTHER" id="PTHR30580">
    <property type="entry name" value="PRIMOSOMAL PROTEIN N"/>
    <property type="match status" value="1"/>
</dbReference>
<organism evidence="16 17">
    <name type="scientific">Candidatus Galacturonatibacter soehngenii</name>
    <dbReference type="NCBI Taxonomy" id="2307010"/>
    <lineage>
        <taxon>Bacteria</taxon>
        <taxon>Bacillati</taxon>
        <taxon>Bacillota</taxon>
        <taxon>Clostridia</taxon>
        <taxon>Lachnospirales</taxon>
        <taxon>Lachnospiraceae</taxon>
        <taxon>Candidatus Galacturonatibacter</taxon>
    </lineage>
</organism>
<dbReference type="GO" id="GO:0006310">
    <property type="term" value="P:DNA recombination"/>
    <property type="evidence" value="ECO:0007669"/>
    <property type="project" value="InterPro"/>
</dbReference>
<keyword evidence="4 12" id="KW-0547">Nucleotide-binding</keyword>
<feature type="coiled-coil region" evidence="13">
    <location>
        <begin position="125"/>
        <end position="156"/>
    </location>
</feature>
<dbReference type="GO" id="GO:0003677">
    <property type="term" value="F:DNA binding"/>
    <property type="evidence" value="ECO:0007669"/>
    <property type="project" value="UniProtKB-UniRule"/>
</dbReference>
<comment type="subunit">
    <text evidence="12">Component of the replication restart primosome.</text>
</comment>
<dbReference type="GO" id="GO:0043138">
    <property type="term" value="F:3'-5' DNA helicase activity"/>
    <property type="evidence" value="ECO:0007669"/>
    <property type="project" value="UniProtKB-EC"/>
</dbReference>
<dbReference type="EC" id="5.6.2.4" evidence="12"/>
<dbReference type="RefSeq" id="WP_151141501.1">
    <property type="nucleotide sequence ID" value="NZ_WAGX01000003.1"/>
</dbReference>
<dbReference type="GO" id="GO:0016787">
    <property type="term" value="F:hydrolase activity"/>
    <property type="evidence" value="ECO:0007669"/>
    <property type="project" value="UniProtKB-KW"/>
</dbReference>
<evidence type="ECO:0000259" key="15">
    <source>
        <dbReference type="PROSITE" id="PS51194"/>
    </source>
</evidence>
<dbReference type="CDD" id="cd17929">
    <property type="entry name" value="DEXHc_priA"/>
    <property type="match status" value="1"/>
</dbReference>
<keyword evidence="7 12" id="KW-0862">Zinc</keyword>
<evidence type="ECO:0000256" key="10">
    <source>
        <dbReference type="ARBA" id="ARBA00023235"/>
    </source>
</evidence>
<evidence type="ECO:0000256" key="11">
    <source>
        <dbReference type="ARBA" id="ARBA00048988"/>
    </source>
</evidence>
<evidence type="ECO:0000313" key="17">
    <source>
        <dbReference type="Proteomes" id="UP000461768"/>
    </source>
</evidence>
<dbReference type="Pfam" id="PF00271">
    <property type="entry name" value="Helicase_C"/>
    <property type="match status" value="1"/>
</dbReference>
<comment type="similarity">
    <text evidence="12">Belongs to the helicase family. PriA subfamily.</text>
</comment>
<protein>
    <recommendedName>
        <fullName evidence="12">Replication restart protein PriA</fullName>
    </recommendedName>
    <alternativeName>
        <fullName evidence="12">ATP-dependent DNA helicase PriA</fullName>
        <ecNumber evidence="12">5.6.2.4</ecNumber>
    </alternativeName>
    <alternativeName>
        <fullName evidence="12">DNA 3'-5' helicase PriA</fullName>
    </alternativeName>
</protein>
<feature type="binding site" evidence="12">
    <location>
        <position position="489"/>
    </location>
    <ligand>
        <name>Zn(2+)</name>
        <dbReference type="ChEBI" id="CHEBI:29105"/>
        <label>1</label>
    </ligand>
</feature>
<evidence type="ECO:0000256" key="12">
    <source>
        <dbReference type="HAMAP-Rule" id="MF_00983"/>
    </source>
</evidence>
<evidence type="ECO:0000256" key="6">
    <source>
        <dbReference type="ARBA" id="ARBA00022806"/>
    </source>
</evidence>
<dbReference type="EMBL" id="WAGX01000003">
    <property type="protein sequence ID" value="KAB1440706.1"/>
    <property type="molecule type" value="Genomic_DNA"/>
</dbReference>
<dbReference type="FunFam" id="3.40.50.300:FF:000489">
    <property type="entry name" value="Primosome assembly protein PriA"/>
    <property type="match status" value="1"/>
</dbReference>
<comment type="function">
    <text evidence="12">Initiates the restart of stalled replication forks, which reloads the replicative helicase on sites other than the origin of replication. Recognizes and binds to abandoned replication forks and remodels them to uncover a helicase loading site. Promotes assembly of the primosome at these replication forks.</text>
</comment>
<evidence type="ECO:0000256" key="9">
    <source>
        <dbReference type="ARBA" id="ARBA00023125"/>
    </source>
</evidence>
<keyword evidence="10 12" id="KW-0413">Isomerase</keyword>
<dbReference type="Gene3D" id="3.40.50.300">
    <property type="entry name" value="P-loop containing nucleotide triphosphate hydrolases"/>
    <property type="match status" value="2"/>
</dbReference>
<keyword evidence="9 12" id="KW-0238">DNA-binding</keyword>
<feature type="domain" description="Helicase C-terminal" evidence="15">
    <location>
        <begin position="481"/>
        <end position="635"/>
    </location>
</feature>
<dbReference type="GO" id="GO:0008270">
    <property type="term" value="F:zinc ion binding"/>
    <property type="evidence" value="ECO:0007669"/>
    <property type="project" value="UniProtKB-UniRule"/>
</dbReference>
<evidence type="ECO:0000256" key="4">
    <source>
        <dbReference type="ARBA" id="ARBA00022741"/>
    </source>
</evidence>
<dbReference type="OrthoDB" id="9759544at2"/>
<evidence type="ECO:0000256" key="7">
    <source>
        <dbReference type="ARBA" id="ARBA00022833"/>
    </source>
</evidence>
<comment type="catalytic activity">
    <reaction evidence="11 12">
        <text>ATP + H2O = ADP + phosphate + H(+)</text>
        <dbReference type="Rhea" id="RHEA:13065"/>
        <dbReference type="ChEBI" id="CHEBI:15377"/>
        <dbReference type="ChEBI" id="CHEBI:15378"/>
        <dbReference type="ChEBI" id="CHEBI:30616"/>
        <dbReference type="ChEBI" id="CHEBI:43474"/>
        <dbReference type="ChEBI" id="CHEBI:456216"/>
        <dbReference type="EC" id="5.6.2.4"/>
    </reaction>
</comment>
<gene>
    <name evidence="12 16" type="primary">priA</name>
    <name evidence="16" type="ORF">F7O84_02450</name>
</gene>
<evidence type="ECO:0000256" key="2">
    <source>
        <dbReference type="ARBA" id="ARBA00022705"/>
    </source>
</evidence>
<feature type="binding site" evidence="12">
    <location>
        <position position="456"/>
    </location>
    <ligand>
        <name>Zn(2+)</name>
        <dbReference type="ChEBI" id="CHEBI:29105"/>
        <label>2</label>
    </ligand>
</feature>
<feature type="binding site" evidence="12">
    <location>
        <position position="459"/>
    </location>
    <ligand>
        <name>Zn(2+)</name>
        <dbReference type="ChEBI" id="CHEBI:29105"/>
        <label>2</label>
    </ligand>
</feature>
<comment type="caution">
    <text evidence="16">The sequence shown here is derived from an EMBL/GenBank/DDBJ whole genome shotgun (WGS) entry which is preliminary data.</text>
</comment>
<evidence type="ECO:0000256" key="13">
    <source>
        <dbReference type="SAM" id="Coils"/>
    </source>
</evidence>
<comment type="catalytic activity">
    <reaction evidence="12">
        <text>Couples ATP hydrolysis with the unwinding of duplex DNA by translocating in the 3'-5' direction.</text>
        <dbReference type="EC" id="5.6.2.4"/>
    </reaction>
</comment>
<dbReference type="PROSITE" id="PS51194">
    <property type="entry name" value="HELICASE_CTER"/>
    <property type="match status" value="1"/>
</dbReference>
<evidence type="ECO:0000256" key="3">
    <source>
        <dbReference type="ARBA" id="ARBA00022723"/>
    </source>
</evidence>
<feature type="binding site" evidence="12">
    <location>
        <position position="447"/>
    </location>
    <ligand>
        <name>Zn(2+)</name>
        <dbReference type="ChEBI" id="CHEBI:29105"/>
        <label>1</label>
    </ligand>
</feature>
<dbReference type="InterPro" id="IPR042115">
    <property type="entry name" value="PriA_3primeBD_sf"/>
</dbReference>
<reference evidence="16 17" key="1">
    <citation type="submission" date="2019-09" db="EMBL/GenBank/DDBJ databases">
        <authorList>
            <person name="Valk L.C."/>
        </authorList>
    </citation>
    <scope>NUCLEOTIDE SEQUENCE [LARGE SCALE GENOMIC DNA]</scope>
    <source>
        <strain evidence="16">GalUA</strain>
    </source>
</reference>
<dbReference type="SUPFAM" id="SSF52540">
    <property type="entry name" value="P-loop containing nucleoside triphosphate hydrolases"/>
    <property type="match status" value="2"/>
</dbReference>
<feature type="binding site" evidence="12">
    <location>
        <position position="486"/>
    </location>
    <ligand>
        <name>Zn(2+)</name>
        <dbReference type="ChEBI" id="CHEBI:29105"/>
        <label>1</label>
    </ligand>
</feature>
<feature type="binding site" evidence="12">
    <location>
        <position position="473"/>
    </location>
    <ligand>
        <name>Zn(2+)</name>
        <dbReference type="ChEBI" id="CHEBI:29105"/>
        <label>2</label>
    </ligand>
</feature>
<dbReference type="Pfam" id="PF18074">
    <property type="entry name" value="PriA_C"/>
    <property type="match status" value="1"/>
</dbReference>
<dbReference type="GO" id="GO:0006270">
    <property type="term" value="P:DNA replication initiation"/>
    <property type="evidence" value="ECO:0007669"/>
    <property type="project" value="TreeGrafter"/>
</dbReference>
<keyword evidence="3 12" id="KW-0479">Metal-binding</keyword>
<feature type="binding site" evidence="12">
    <location>
        <position position="450"/>
    </location>
    <ligand>
        <name>Zn(2+)</name>
        <dbReference type="ChEBI" id="CHEBI:29105"/>
        <label>1</label>
    </ligand>
</feature>
<evidence type="ECO:0000256" key="5">
    <source>
        <dbReference type="ARBA" id="ARBA00022801"/>
    </source>
</evidence>